<keyword evidence="11" id="KW-1185">Reference proteome</keyword>
<reference evidence="11" key="1">
    <citation type="journal article" date="2019" name="Int. J. Syst. Evol. Microbiol.">
        <title>The Global Catalogue of Microorganisms (GCM) 10K type strain sequencing project: providing services to taxonomists for standard genome sequencing and annotation.</title>
        <authorList>
            <consortium name="The Broad Institute Genomics Platform"/>
            <consortium name="The Broad Institute Genome Sequencing Center for Infectious Disease"/>
            <person name="Wu L."/>
            <person name="Ma J."/>
        </authorList>
    </citation>
    <scope>NUCLEOTIDE SEQUENCE [LARGE SCALE GENOMIC DNA]</scope>
    <source>
        <strain evidence="11">CGMCC 1.3240</strain>
    </source>
</reference>
<comment type="cofactor">
    <cofactor evidence="8">
        <name>Mg(2+)</name>
        <dbReference type="ChEBI" id="CHEBI:18420"/>
    </cofactor>
</comment>
<evidence type="ECO:0000259" key="9">
    <source>
        <dbReference type="Pfam" id="PF12804"/>
    </source>
</evidence>
<keyword evidence="3 8" id="KW-0479">Metal-binding</keyword>
<comment type="catalytic activity">
    <reaction evidence="8">
        <text>Mo-molybdopterin + GTP + H(+) = Mo-molybdopterin guanine dinucleotide + diphosphate</text>
        <dbReference type="Rhea" id="RHEA:34243"/>
        <dbReference type="ChEBI" id="CHEBI:15378"/>
        <dbReference type="ChEBI" id="CHEBI:33019"/>
        <dbReference type="ChEBI" id="CHEBI:37565"/>
        <dbReference type="ChEBI" id="CHEBI:71302"/>
        <dbReference type="ChEBI" id="CHEBI:71310"/>
        <dbReference type="EC" id="2.7.7.77"/>
    </reaction>
</comment>
<evidence type="ECO:0000256" key="2">
    <source>
        <dbReference type="ARBA" id="ARBA00022679"/>
    </source>
</evidence>
<keyword evidence="10" id="KW-0548">Nucleotidyltransferase</keyword>
<evidence type="ECO:0000256" key="5">
    <source>
        <dbReference type="ARBA" id="ARBA00022842"/>
    </source>
</evidence>
<feature type="binding site" evidence="8">
    <location>
        <position position="112"/>
    </location>
    <ligand>
        <name>GTP</name>
        <dbReference type="ChEBI" id="CHEBI:37565"/>
    </ligand>
</feature>
<evidence type="ECO:0000256" key="3">
    <source>
        <dbReference type="ARBA" id="ARBA00022723"/>
    </source>
</evidence>
<evidence type="ECO:0000256" key="6">
    <source>
        <dbReference type="ARBA" id="ARBA00023134"/>
    </source>
</evidence>
<keyword evidence="7 8" id="KW-0501">Molybdenum cofactor biosynthesis</keyword>
<evidence type="ECO:0000256" key="4">
    <source>
        <dbReference type="ARBA" id="ARBA00022741"/>
    </source>
</evidence>
<dbReference type="SUPFAM" id="SSF53448">
    <property type="entry name" value="Nucleotide-diphospho-sugar transferases"/>
    <property type="match status" value="1"/>
</dbReference>
<dbReference type="EC" id="2.7.7.77" evidence="8"/>
<accession>A0ABW0VQJ4</accession>
<dbReference type="Gene3D" id="3.90.550.10">
    <property type="entry name" value="Spore Coat Polysaccharide Biosynthesis Protein SpsA, Chain A"/>
    <property type="match status" value="1"/>
</dbReference>
<dbReference type="RefSeq" id="WP_379186299.1">
    <property type="nucleotide sequence ID" value="NZ_JBHSOW010000007.1"/>
</dbReference>
<proteinExistence type="inferred from homology"/>
<feature type="binding site" evidence="8">
    <location>
        <begin position="13"/>
        <end position="15"/>
    </location>
    <ligand>
        <name>GTP</name>
        <dbReference type="ChEBI" id="CHEBI:37565"/>
    </ligand>
</feature>
<sequence length="207" mass="23152">MSLSWTPIHGLILAGGQSSRMGEDKALLDIAGKPLLRHIIDRMESLGIFAITVAVADSEREARYREALGSFGEPELIRYAHDQFAGCGPLAGLHAGLSSIQAECYVFVLACDMPSLSESLYARMVAASYESDSEVIRTPEQPFHALYHTRAVPKLLRQLEQGELRMMRMLDQLLTKLIEPAALEEEAFRNLNTREAYEQFGRGHEMR</sequence>
<comment type="caution">
    <text evidence="10">The sequence shown here is derived from an EMBL/GenBank/DDBJ whole genome shotgun (WGS) entry which is preliminary data.</text>
</comment>
<dbReference type="Pfam" id="PF12804">
    <property type="entry name" value="NTP_transf_3"/>
    <property type="match status" value="1"/>
</dbReference>
<keyword evidence="5 8" id="KW-0460">Magnesium</keyword>
<feature type="domain" description="MobA-like NTP transferase" evidence="9">
    <location>
        <begin position="10"/>
        <end position="170"/>
    </location>
</feature>
<evidence type="ECO:0000256" key="8">
    <source>
        <dbReference type="HAMAP-Rule" id="MF_00316"/>
    </source>
</evidence>
<keyword evidence="1 8" id="KW-0963">Cytoplasm</keyword>
<dbReference type="GO" id="GO:0061603">
    <property type="term" value="F:molybdenum cofactor guanylyltransferase activity"/>
    <property type="evidence" value="ECO:0007669"/>
    <property type="project" value="UniProtKB-EC"/>
</dbReference>
<comment type="caution">
    <text evidence="8">Lacks conserved residue(s) required for the propagation of feature annotation.</text>
</comment>
<comment type="subcellular location">
    <subcellularLocation>
        <location evidence="8">Cytoplasm</location>
    </subcellularLocation>
</comment>
<gene>
    <name evidence="8" type="primary">mobA</name>
    <name evidence="10" type="ORF">ACFPYJ_01655</name>
</gene>
<comment type="function">
    <text evidence="8">Transfers a GMP moiety from GTP to Mo-molybdopterin (Mo-MPT) cofactor (Moco or molybdenum cofactor) to form Mo-molybdopterin guanine dinucleotide (Mo-MGD) cofactor.</text>
</comment>
<keyword evidence="6 8" id="KW-0342">GTP-binding</keyword>
<name>A0ABW0VQJ4_9BACL</name>
<dbReference type="PANTHER" id="PTHR19136:SF81">
    <property type="entry name" value="MOLYBDENUM COFACTOR GUANYLYLTRANSFERASE"/>
    <property type="match status" value="1"/>
</dbReference>
<dbReference type="InterPro" id="IPR029044">
    <property type="entry name" value="Nucleotide-diphossugar_trans"/>
</dbReference>
<dbReference type="InterPro" id="IPR025877">
    <property type="entry name" value="MobA-like_NTP_Trfase"/>
</dbReference>
<dbReference type="PANTHER" id="PTHR19136">
    <property type="entry name" value="MOLYBDENUM COFACTOR GUANYLYLTRANSFERASE"/>
    <property type="match status" value="1"/>
</dbReference>
<feature type="binding site" evidence="8">
    <location>
        <position position="112"/>
    </location>
    <ligand>
        <name>Mg(2+)</name>
        <dbReference type="ChEBI" id="CHEBI:18420"/>
    </ligand>
</feature>
<dbReference type="HAMAP" id="MF_00316">
    <property type="entry name" value="MobA"/>
    <property type="match status" value="1"/>
</dbReference>
<feature type="binding site" evidence="8">
    <location>
        <position position="25"/>
    </location>
    <ligand>
        <name>GTP</name>
        <dbReference type="ChEBI" id="CHEBI:37565"/>
    </ligand>
</feature>
<protein>
    <recommendedName>
        <fullName evidence="8">Probable molybdenum cofactor guanylyltransferase</fullName>
        <shortName evidence="8">MoCo guanylyltransferase</shortName>
        <ecNumber evidence="8">2.7.7.77</ecNumber>
    </recommendedName>
    <alternativeName>
        <fullName evidence="8">GTP:molybdopterin guanylyltransferase</fullName>
    </alternativeName>
    <alternativeName>
        <fullName evidence="8">Mo-MPT guanylyltransferase</fullName>
    </alternativeName>
    <alternativeName>
        <fullName evidence="8">Molybdopterin guanylyltransferase</fullName>
    </alternativeName>
    <alternativeName>
        <fullName evidence="8">Molybdopterin-guanine dinucleotide synthase</fullName>
        <shortName evidence="8">MGD synthase</shortName>
    </alternativeName>
</protein>
<organism evidence="10 11">
    <name type="scientific">Paenibacillus solisilvae</name>
    <dbReference type="NCBI Taxonomy" id="2486751"/>
    <lineage>
        <taxon>Bacteria</taxon>
        <taxon>Bacillati</taxon>
        <taxon>Bacillota</taxon>
        <taxon>Bacilli</taxon>
        <taxon>Bacillales</taxon>
        <taxon>Paenibacillaceae</taxon>
        <taxon>Paenibacillus</taxon>
    </lineage>
</organism>
<evidence type="ECO:0000256" key="7">
    <source>
        <dbReference type="ARBA" id="ARBA00023150"/>
    </source>
</evidence>
<dbReference type="Proteomes" id="UP001596047">
    <property type="component" value="Unassembled WGS sequence"/>
</dbReference>
<dbReference type="InterPro" id="IPR013482">
    <property type="entry name" value="Molybde_CF_guanTrfase"/>
</dbReference>
<keyword evidence="2 8" id="KW-0808">Transferase</keyword>
<comment type="domain">
    <text evidence="8">The N-terminal domain determines nucleotide recognition and specific binding, while the C-terminal domain determines the specific binding to the target protein.</text>
</comment>
<evidence type="ECO:0000313" key="11">
    <source>
        <dbReference type="Proteomes" id="UP001596047"/>
    </source>
</evidence>
<comment type="similarity">
    <text evidence="8">Belongs to the MobA family.</text>
</comment>
<dbReference type="CDD" id="cd02503">
    <property type="entry name" value="MobA"/>
    <property type="match status" value="1"/>
</dbReference>
<keyword evidence="4 8" id="KW-0547">Nucleotide-binding</keyword>
<evidence type="ECO:0000313" key="10">
    <source>
        <dbReference type="EMBL" id="MFC5647840.1"/>
    </source>
</evidence>
<evidence type="ECO:0000256" key="1">
    <source>
        <dbReference type="ARBA" id="ARBA00022490"/>
    </source>
</evidence>
<dbReference type="EMBL" id="JBHSOW010000007">
    <property type="protein sequence ID" value="MFC5647840.1"/>
    <property type="molecule type" value="Genomic_DNA"/>
</dbReference>